<dbReference type="UniPathway" id="UPA00246"/>
<protein>
    <recommendedName>
        <fullName evidence="5 9">Mannonate dehydratase</fullName>
        <ecNumber evidence="5 9">4.2.1.8</ecNumber>
    </recommendedName>
    <alternativeName>
        <fullName evidence="9">D-mannonate hydro-lyase</fullName>
    </alternativeName>
</protein>
<reference evidence="10" key="1">
    <citation type="submission" date="2016-04" db="EMBL/GenBank/DDBJ databases">
        <authorList>
            <person name="Evans L.H."/>
            <person name="Alamgir A."/>
            <person name="Owens N."/>
            <person name="Weber N.D."/>
            <person name="Virtaneva K."/>
            <person name="Barbian K."/>
            <person name="Babar A."/>
            <person name="Rosenke K."/>
        </authorList>
    </citation>
    <scope>NUCLEOTIDE SEQUENCE</scope>
    <source>
        <strain evidence="10">86-1</strain>
    </source>
</reference>
<comment type="cofactor">
    <cofactor evidence="9">
        <name>Fe(2+)</name>
        <dbReference type="ChEBI" id="CHEBI:29033"/>
    </cofactor>
    <cofactor evidence="9">
        <name>Mn(2+)</name>
        <dbReference type="ChEBI" id="CHEBI:29035"/>
    </cofactor>
</comment>
<dbReference type="RefSeq" id="WP_296940366.1">
    <property type="nucleotide sequence ID" value="NZ_LT599032.1"/>
</dbReference>
<dbReference type="EC" id="4.2.1.8" evidence="5 9"/>
<dbReference type="GO" id="GO:0008927">
    <property type="term" value="F:mannonate dehydratase activity"/>
    <property type="evidence" value="ECO:0007669"/>
    <property type="project" value="UniProtKB-UniRule"/>
</dbReference>
<comment type="function">
    <text evidence="2 9">Catalyzes the dehydration of D-mannonate.</text>
</comment>
<name>A0A212JE31_9BACT</name>
<comment type="catalytic activity">
    <reaction evidence="1 9">
        <text>D-mannonate = 2-dehydro-3-deoxy-D-gluconate + H2O</text>
        <dbReference type="Rhea" id="RHEA:20097"/>
        <dbReference type="ChEBI" id="CHEBI:15377"/>
        <dbReference type="ChEBI" id="CHEBI:17767"/>
        <dbReference type="ChEBI" id="CHEBI:57990"/>
        <dbReference type="EC" id="4.2.1.8"/>
    </reaction>
</comment>
<evidence type="ECO:0000256" key="1">
    <source>
        <dbReference type="ARBA" id="ARBA00001794"/>
    </source>
</evidence>
<evidence type="ECO:0000256" key="7">
    <source>
        <dbReference type="ARBA" id="ARBA00023211"/>
    </source>
</evidence>
<dbReference type="NCBIfam" id="NF003027">
    <property type="entry name" value="PRK03906.1"/>
    <property type="match status" value="1"/>
</dbReference>
<dbReference type="GO" id="GO:0008198">
    <property type="term" value="F:ferrous iron binding"/>
    <property type="evidence" value="ECO:0007669"/>
    <property type="project" value="TreeGrafter"/>
</dbReference>
<evidence type="ECO:0000256" key="8">
    <source>
        <dbReference type="ARBA" id="ARBA00023239"/>
    </source>
</evidence>
<dbReference type="GO" id="GO:0042840">
    <property type="term" value="P:D-glucuronate catabolic process"/>
    <property type="evidence" value="ECO:0007669"/>
    <property type="project" value="TreeGrafter"/>
</dbReference>
<dbReference type="PANTHER" id="PTHR30387:SF2">
    <property type="entry name" value="MANNONATE DEHYDRATASE"/>
    <property type="match status" value="1"/>
</dbReference>
<dbReference type="GO" id="GO:0030145">
    <property type="term" value="F:manganese ion binding"/>
    <property type="evidence" value="ECO:0007669"/>
    <property type="project" value="TreeGrafter"/>
</dbReference>
<evidence type="ECO:0000313" key="10">
    <source>
        <dbReference type="EMBL" id="SBV97703.1"/>
    </source>
</evidence>
<dbReference type="HAMAP" id="MF_00106">
    <property type="entry name" value="UxuA"/>
    <property type="match status" value="1"/>
</dbReference>
<dbReference type="Gene3D" id="3.20.20.150">
    <property type="entry name" value="Divalent-metal-dependent TIM barrel enzymes"/>
    <property type="match status" value="1"/>
</dbReference>
<dbReference type="InterPro" id="IPR004628">
    <property type="entry name" value="Man_deHydtase"/>
</dbReference>
<sequence>MEKTWRWFGKKDKISLSMLRQIGVEGIVTALHDIPNGEVWPLEAINDLKNYIKDAGLRWSVVESLPVSEAIKYGGENADQLIANYIESLANLGEAGINTVCYNFMPVIDWIRTDLEYPWADGTSSLYFDKIRFAYFDCFILNREGAVKDYSAEEMEKVYALDKTITEAEKEQLIDTIIVKTQGFINGNIKEGDKHPVAIFKKLLSLYKDVDRNALRENLKYFLSQLMPVCEEYNINMCIHPDDPPFQMLGLPRIVTNMEDIKWIFNAVDNPYNGLTFCAGSLSASIHNNVPELARRFASRTRFIHLRSTDVFQNGDFIEAPHLEGRGHLIELVRIFEKENPALPMRVDHGRLMLGDGDKGYNPGYSFYGRMYAFAQMDGVIATIQDEIRREINNDDKYAQEYERTF</sequence>
<dbReference type="PANTHER" id="PTHR30387">
    <property type="entry name" value="MANNONATE DEHYDRATASE"/>
    <property type="match status" value="1"/>
</dbReference>
<keyword evidence="6 9" id="KW-0408">Iron</keyword>
<dbReference type="Pfam" id="PF03786">
    <property type="entry name" value="UxuA"/>
    <property type="match status" value="1"/>
</dbReference>
<proteinExistence type="inferred from homology"/>
<accession>A0A212JE31</accession>
<evidence type="ECO:0000256" key="2">
    <source>
        <dbReference type="ARBA" id="ARBA00002713"/>
    </source>
</evidence>
<dbReference type="NCBIfam" id="TIGR00695">
    <property type="entry name" value="uxuA"/>
    <property type="match status" value="1"/>
</dbReference>
<organism evidence="10">
    <name type="scientific">uncultured Dysgonomonas sp</name>
    <dbReference type="NCBI Taxonomy" id="206096"/>
    <lineage>
        <taxon>Bacteria</taxon>
        <taxon>Pseudomonadati</taxon>
        <taxon>Bacteroidota</taxon>
        <taxon>Bacteroidia</taxon>
        <taxon>Bacteroidales</taxon>
        <taxon>Dysgonomonadaceae</taxon>
        <taxon>Dysgonomonas</taxon>
        <taxon>environmental samples</taxon>
    </lineage>
</organism>
<dbReference type="AlphaFoldDB" id="A0A212JE31"/>
<gene>
    <name evidence="9 10" type="primary">uxuA</name>
    <name evidence="10" type="ORF">KL86DYS1_11979</name>
</gene>
<evidence type="ECO:0000256" key="5">
    <source>
        <dbReference type="ARBA" id="ARBA00012927"/>
    </source>
</evidence>
<keyword evidence="7 9" id="KW-0464">Manganese</keyword>
<dbReference type="InterPro" id="IPR036237">
    <property type="entry name" value="Xyl_isomerase-like_sf"/>
</dbReference>
<dbReference type="PIRSF" id="PIRSF016049">
    <property type="entry name" value="Man_dehyd"/>
    <property type="match status" value="1"/>
</dbReference>
<dbReference type="EMBL" id="FLUM01000001">
    <property type="protein sequence ID" value="SBV97703.1"/>
    <property type="molecule type" value="Genomic_DNA"/>
</dbReference>
<dbReference type="SUPFAM" id="SSF51658">
    <property type="entry name" value="Xylose isomerase-like"/>
    <property type="match status" value="1"/>
</dbReference>
<comment type="pathway">
    <text evidence="3 9">Carbohydrate metabolism; pentose and glucuronate interconversion.</text>
</comment>
<keyword evidence="8 9" id="KW-0456">Lyase</keyword>
<comment type="similarity">
    <text evidence="4 9">Belongs to the mannonate dehydratase family.</text>
</comment>
<evidence type="ECO:0000256" key="9">
    <source>
        <dbReference type="HAMAP-Rule" id="MF_00106"/>
    </source>
</evidence>
<evidence type="ECO:0000256" key="3">
    <source>
        <dbReference type="ARBA" id="ARBA00004892"/>
    </source>
</evidence>
<evidence type="ECO:0000256" key="6">
    <source>
        <dbReference type="ARBA" id="ARBA00023004"/>
    </source>
</evidence>
<evidence type="ECO:0000256" key="4">
    <source>
        <dbReference type="ARBA" id="ARBA00007389"/>
    </source>
</evidence>